<protein>
    <submittedName>
        <fullName evidence="3">Type VI secretion system ImpA domain-containing protein</fullName>
    </submittedName>
</protein>
<keyword evidence="4" id="KW-1185">Reference proteome</keyword>
<feature type="region of interest" description="Disordered" evidence="1">
    <location>
        <begin position="177"/>
        <end position="201"/>
    </location>
</feature>
<accession>A0A421DM29</accession>
<comment type="caution">
    <text evidence="3">The sequence shown here is derived from an EMBL/GenBank/DDBJ whole genome shotgun (WGS) entry which is preliminary data.</text>
</comment>
<feature type="compositionally biased region" description="Polar residues" evidence="1">
    <location>
        <begin position="178"/>
        <end position="194"/>
    </location>
</feature>
<evidence type="ECO:0000259" key="2">
    <source>
        <dbReference type="Pfam" id="PF06812"/>
    </source>
</evidence>
<dbReference type="InterPro" id="IPR017739">
    <property type="entry name" value="T6SS-assoc_VCA0119"/>
</dbReference>
<dbReference type="NCBIfam" id="TIGR03362">
    <property type="entry name" value="VI_chp_7"/>
    <property type="match status" value="1"/>
</dbReference>
<gene>
    <name evidence="3" type="ORF">BIY29_13120</name>
</gene>
<dbReference type="PANTHER" id="PTHR37024:SF3">
    <property type="entry name" value="TYPE VI SECRETION SYSTEM PROTEIN TSSA"/>
    <property type="match status" value="1"/>
</dbReference>
<dbReference type="Proteomes" id="UP000285648">
    <property type="component" value="Unassembled WGS sequence"/>
</dbReference>
<evidence type="ECO:0000256" key="1">
    <source>
        <dbReference type="SAM" id="MobiDB-lite"/>
    </source>
</evidence>
<sequence>MENSHPWCRRLLADLPDEATRGAVPADDPQWEYVETELVKLGSLAHSQVNLNDVAERCLTLLENKTKDMRVLAQMLRCLQHPARPAPFATALMLLESWVAAYWELAWPASAQQKRRLMNQVVKRFESAFPRLGERASGAELAQLLQLTEGLAQCWQSVAPDNGELLDGLFSELRRAQRQQQEKTQVNETRQAPQKTRADTRSAAAVGECDTVEIDGSNERAWRQTLLKVAELLVEQQPEAAVGYRLRRHAVWSGISSPPIAGKGNKTQLAPVPADMVNDYQAALPQADPALWRRVEQSLTLAPYWFDGHRLSAQAAIRLGHPALAVAIAEELSAFLQRFPVLRDLAFSDGTPFYPADCDEWLRSAQPAASPPTGQTDPAGEVKACRAEKGLDAALALLDERMQQQKEPRGRFYTQLALADFLAAEGMKTLAGQHYHGLWQEAQRLGLAQWEPGLVSRLDRHAASWSKQDIRS</sequence>
<dbReference type="RefSeq" id="WP_121575630.1">
    <property type="nucleotide sequence ID" value="NZ_MJLZ01000030.1"/>
</dbReference>
<name>A0A421DM29_9GAMM</name>
<dbReference type="AlphaFoldDB" id="A0A421DM29"/>
<dbReference type="EMBL" id="MJLZ01000030">
    <property type="protein sequence ID" value="RLM21874.1"/>
    <property type="molecule type" value="Genomic_DNA"/>
</dbReference>
<evidence type="ECO:0000313" key="4">
    <source>
        <dbReference type="Proteomes" id="UP000285648"/>
    </source>
</evidence>
<reference evidence="3 4" key="1">
    <citation type="submission" date="2016-09" db="EMBL/GenBank/DDBJ databases">
        <authorList>
            <person name="Doonan J."/>
            <person name="Pachebat J.A."/>
            <person name="Golyshin P.N."/>
            <person name="Denman S."/>
            <person name="Mcdonald J.E."/>
        </authorList>
    </citation>
    <scope>NUCLEOTIDE SEQUENCE [LARGE SCALE GENOMIC DNA]</scope>
    <source>
        <strain evidence="3 4">NCPPB 3934</strain>
    </source>
</reference>
<feature type="domain" description="ImpA N-terminal" evidence="2">
    <location>
        <begin position="12"/>
        <end position="113"/>
    </location>
</feature>
<dbReference type="Pfam" id="PF06812">
    <property type="entry name" value="ImpA_N"/>
    <property type="match status" value="1"/>
</dbReference>
<proteinExistence type="predicted"/>
<dbReference type="Pfam" id="PF16989">
    <property type="entry name" value="T6SS_VasJ"/>
    <property type="match status" value="1"/>
</dbReference>
<dbReference type="PANTHER" id="PTHR37024">
    <property type="entry name" value="TYPE VI SECRETION SYSTEM DUF2094 AND IMPA-RELATED DOMAIN PROTEIN"/>
    <property type="match status" value="1"/>
</dbReference>
<evidence type="ECO:0000313" key="3">
    <source>
        <dbReference type="EMBL" id="RLM21874.1"/>
    </source>
</evidence>
<organism evidence="3 4">
    <name type="scientific">Brenneria alni</name>
    <dbReference type="NCBI Taxonomy" id="71656"/>
    <lineage>
        <taxon>Bacteria</taxon>
        <taxon>Pseudomonadati</taxon>
        <taxon>Pseudomonadota</taxon>
        <taxon>Gammaproteobacteria</taxon>
        <taxon>Enterobacterales</taxon>
        <taxon>Pectobacteriaceae</taxon>
        <taxon>Brenneria</taxon>
    </lineage>
</organism>
<dbReference type="InterPro" id="IPR010657">
    <property type="entry name" value="ImpA_N"/>
</dbReference>
<dbReference type="OrthoDB" id="1522895at2"/>